<feature type="transmembrane region" description="Helical" evidence="1">
    <location>
        <begin position="12"/>
        <end position="33"/>
    </location>
</feature>
<dbReference type="EMBL" id="OC000580">
    <property type="protein sequence ID" value="CAD7257745.1"/>
    <property type="molecule type" value="Genomic_DNA"/>
</dbReference>
<keyword evidence="1" id="KW-0472">Membrane</keyword>
<evidence type="ECO:0000256" key="1">
    <source>
        <dbReference type="SAM" id="Phobius"/>
    </source>
</evidence>
<gene>
    <name evidence="2" type="ORF">TSIB3V08_LOCUS2002</name>
</gene>
<evidence type="ECO:0000313" key="2">
    <source>
        <dbReference type="EMBL" id="CAD7257745.1"/>
    </source>
</evidence>
<organism evidence="2">
    <name type="scientific">Timema shepardi</name>
    <name type="common">Walking stick</name>
    <dbReference type="NCBI Taxonomy" id="629360"/>
    <lineage>
        <taxon>Eukaryota</taxon>
        <taxon>Metazoa</taxon>
        <taxon>Ecdysozoa</taxon>
        <taxon>Arthropoda</taxon>
        <taxon>Hexapoda</taxon>
        <taxon>Insecta</taxon>
        <taxon>Pterygota</taxon>
        <taxon>Neoptera</taxon>
        <taxon>Polyneoptera</taxon>
        <taxon>Phasmatodea</taxon>
        <taxon>Timematodea</taxon>
        <taxon>Timematoidea</taxon>
        <taxon>Timematidae</taxon>
        <taxon>Timema</taxon>
    </lineage>
</organism>
<dbReference type="AlphaFoldDB" id="A0A7R9AP18"/>
<name>A0A7R9AP18_TIMSH</name>
<sequence length="140" mass="16511">MQYYYSLSKSYQWYSLLIINMALTFHISSLVCFSNQLTRLVVVPRSSTRSINKQPFEPRLKDSREAKTEEDLREVKTGKESRLYQLTALVFKMNQYLVGVHVVFETFSYLEDVYYQTGPHTYVLLHLNYTQQVLTSNAFL</sequence>
<reference evidence="2" key="1">
    <citation type="submission" date="2020-11" db="EMBL/GenBank/DDBJ databases">
        <authorList>
            <person name="Tran Van P."/>
        </authorList>
    </citation>
    <scope>NUCLEOTIDE SEQUENCE</scope>
</reference>
<accession>A0A7R9AP18</accession>
<protein>
    <submittedName>
        <fullName evidence="2">Uncharacterized protein</fullName>
    </submittedName>
</protein>
<keyword evidence="1" id="KW-0812">Transmembrane</keyword>
<keyword evidence="1" id="KW-1133">Transmembrane helix</keyword>
<proteinExistence type="predicted"/>